<dbReference type="AlphaFoldDB" id="A0AAD7HSM0"/>
<comment type="caution">
    <text evidence="10">The sequence shown here is derived from an EMBL/GenBank/DDBJ whole genome shotgun (WGS) entry which is preliminary data.</text>
</comment>
<dbReference type="EC" id="3.2.1.21" evidence="4"/>
<evidence type="ECO:0000256" key="3">
    <source>
        <dbReference type="ARBA" id="ARBA00005336"/>
    </source>
</evidence>
<dbReference type="EMBL" id="JARJLG010000212">
    <property type="protein sequence ID" value="KAJ7727440.1"/>
    <property type="molecule type" value="Genomic_DNA"/>
</dbReference>
<organism evidence="10 11">
    <name type="scientific">Mycena maculata</name>
    <dbReference type="NCBI Taxonomy" id="230809"/>
    <lineage>
        <taxon>Eukaryota</taxon>
        <taxon>Fungi</taxon>
        <taxon>Dikarya</taxon>
        <taxon>Basidiomycota</taxon>
        <taxon>Agaricomycotina</taxon>
        <taxon>Agaricomycetes</taxon>
        <taxon>Agaricomycetidae</taxon>
        <taxon>Agaricales</taxon>
        <taxon>Marasmiineae</taxon>
        <taxon>Mycenaceae</taxon>
        <taxon>Mycena</taxon>
    </lineage>
</organism>
<keyword evidence="8" id="KW-0326">Glycosidase</keyword>
<dbReference type="PANTHER" id="PTHR42715:SF2">
    <property type="entry name" value="BETA-GLUCOSIDASE F-RELATED"/>
    <property type="match status" value="1"/>
</dbReference>
<evidence type="ECO:0000256" key="9">
    <source>
        <dbReference type="ARBA" id="ARBA00023326"/>
    </source>
</evidence>
<comment type="catalytic activity">
    <reaction evidence="1">
        <text>Hydrolysis of terminal, non-reducing beta-D-glucosyl residues with release of beta-D-glucose.</text>
        <dbReference type="EC" id="3.2.1.21"/>
    </reaction>
</comment>
<keyword evidence="6" id="KW-0136">Cellulose degradation</keyword>
<evidence type="ECO:0000256" key="2">
    <source>
        <dbReference type="ARBA" id="ARBA00004987"/>
    </source>
</evidence>
<protein>
    <recommendedName>
        <fullName evidence="4">beta-glucosidase</fullName>
        <ecNumber evidence="4">3.2.1.21</ecNumber>
    </recommendedName>
</protein>
<dbReference type="GO" id="GO:0030245">
    <property type="term" value="P:cellulose catabolic process"/>
    <property type="evidence" value="ECO:0007669"/>
    <property type="project" value="UniProtKB-KW"/>
</dbReference>
<keyword evidence="11" id="KW-1185">Reference proteome</keyword>
<dbReference type="PRINTS" id="PR00133">
    <property type="entry name" value="GLHYDRLASE3"/>
</dbReference>
<keyword evidence="5" id="KW-0378">Hydrolase</keyword>
<dbReference type="Gene3D" id="3.20.20.300">
    <property type="entry name" value="Glycoside hydrolase, family 3, N-terminal domain"/>
    <property type="match status" value="1"/>
</dbReference>
<dbReference type="InterPro" id="IPR036962">
    <property type="entry name" value="Glyco_hydro_3_N_sf"/>
</dbReference>
<dbReference type="InterPro" id="IPR017853">
    <property type="entry name" value="GH"/>
</dbReference>
<proteinExistence type="inferred from homology"/>
<dbReference type="GO" id="GO:0008422">
    <property type="term" value="F:beta-glucosidase activity"/>
    <property type="evidence" value="ECO:0007669"/>
    <property type="project" value="UniProtKB-EC"/>
</dbReference>
<accession>A0AAD7HSM0</accession>
<dbReference type="InterPro" id="IPR001764">
    <property type="entry name" value="Glyco_hydro_3_N"/>
</dbReference>
<name>A0AAD7HSM0_9AGAR</name>
<dbReference type="InterPro" id="IPR050288">
    <property type="entry name" value="Cellulose_deg_GH3"/>
</dbReference>
<comment type="similarity">
    <text evidence="3">Belongs to the glycosyl hydrolase 3 family.</text>
</comment>
<keyword evidence="7" id="KW-0119">Carbohydrate metabolism</keyword>
<dbReference type="Proteomes" id="UP001215280">
    <property type="component" value="Unassembled WGS sequence"/>
</dbReference>
<evidence type="ECO:0000256" key="1">
    <source>
        <dbReference type="ARBA" id="ARBA00000448"/>
    </source>
</evidence>
<sequence length="63" mass="6519">MGEPTCHLQHFPIPISDFLFSGRVAAGGRNWEGFGADPFLSGAATAASITGYQASGVIATVKH</sequence>
<evidence type="ECO:0000256" key="7">
    <source>
        <dbReference type="ARBA" id="ARBA00023277"/>
    </source>
</evidence>
<keyword evidence="9" id="KW-0624">Polysaccharide degradation</keyword>
<gene>
    <name evidence="10" type="ORF">DFH07DRAFT_757704</name>
</gene>
<evidence type="ECO:0000256" key="5">
    <source>
        <dbReference type="ARBA" id="ARBA00022801"/>
    </source>
</evidence>
<evidence type="ECO:0000313" key="11">
    <source>
        <dbReference type="Proteomes" id="UP001215280"/>
    </source>
</evidence>
<evidence type="ECO:0000256" key="4">
    <source>
        <dbReference type="ARBA" id="ARBA00012744"/>
    </source>
</evidence>
<evidence type="ECO:0000256" key="8">
    <source>
        <dbReference type="ARBA" id="ARBA00023295"/>
    </source>
</evidence>
<reference evidence="10" key="1">
    <citation type="submission" date="2023-03" db="EMBL/GenBank/DDBJ databases">
        <title>Massive genome expansion in bonnet fungi (Mycena s.s.) driven by repeated elements and novel gene families across ecological guilds.</title>
        <authorList>
            <consortium name="Lawrence Berkeley National Laboratory"/>
            <person name="Harder C.B."/>
            <person name="Miyauchi S."/>
            <person name="Viragh M."/>
            <person name="Kuo A."/>
            <person name="Thoen E."/>
            <person name="Andreopoulos B."/>
            <person name="Lu D."/>
            <person name="Skrede I."/>
            <person name="Drula E."/>
            <person name="Henrissat B."/>
            <person name="Morin E."/>
            <person name="Kohler A."/>
            <person name="Barry K."/>
            <person name="LaButti K."/>
            <person name="Morin E."/>
            <person name="Salamov A."/>
            <person name="Lipzen A."/>
            <person name="Mereny Z."/>
            <person name="Hegedus B."/>
            <person name="Baldrian P."/>
            <person name="Stursova M."/>
            <person name="Weitz H."/>
            <person name="Taylor A."/>
            <person name="Grigoriev I.V."/>
            <person name="Nagy L.G."/>
            <person name="Martin F."/>
            <person name="Kauserud H."/>
        </authorList>
    </citation>
    <scope>NUCLEOTIDE SEQUENCE</scope>
    <source>
        <strain evidence="10">CBHHK188m</strain>
    </source>
</reference>
<comment type="pathway">
    <text evidence="2">Glycan metabolism; cellulose degradation.</text>
</comment>
<dbReference type="SUPFAM" id="SSF51445">
    <property type="entry name" value="(Trans)glycosidases"/>
    <property type="match status" value="1"/>
</dbReference>
<dbReference type="PANTHER" id="PTHR42715">
    <property type="entry name" value="BETA-GLUCOSIDASE"/>
    <property type="match status" value="1"/>
</dbReference>
<evidence type="ECO:0000256" key="6">
    <source>
        <dbReference type="ARBA" id="ARBA00023001"/>
    </source>
</evidence>
<evidence type="ECO:0000313" key="10">
    <source>
        <dbReference type="EMBL" id="KAJ7727440.1"/>
    </source>
</evidence>